<dbReference type="OrthoDB" id="9803495at2"/>
<name>A0A3L9XZQ0_9RHOB</name>
<proteinExistence type="inferred from homology"/>
<organism evidence="4 5">
    <name type="scientific">Rhodophyticola porphyridii</name>
    <dbReference type="NCBI Taxonomy" id="1852017"/>
    <lineage>
        <taxon>Bacteria</taxon>
        <taxon>Pseudomonadati</taxon>
        <taxon>Pseudomonadota</taxon>
        <taxon>Alphaproteobacteria</taxon>
        <taxon>Rhodobacterales</taxon>
        <taxon>Roseobacteraceae</taxon>
        <taxon>Rhodophyticola</taxon>
    </lineage>
</organism>
<evidence type="ECO:0000256" key="3">
    <source>
        <dbReference type="SAM" id="Phobius"/>
    </source>
</evidence>
<evidence type="ECO:0000256" key="2">
    <source>
        <dbReference type="PIRNR" id="PIRNR016661"/>
    </source>
</evidence>
<gene>
    <name evidence="4" type="ORF">D9R08_11590</name>
</gene>
<keyword evidence="2 3" id="KW-0472">Membrane</keyword>
<keyword evidence="2" id="KW-0813">Transport</keyword>
<reference evidence="4 5" key="1">
    <citation type="submission" date="2018-10" db="EMBL/GenBank/DDBJ databases">
        <authorList>
            <person name="Jung H.S."/>
            <person name="Jeon C.O."/>
        </authorList>
    </citation>
    <scope>NUCLEOTIDE SEQUENCE [LARGE SCALE GENOMIC DNA]</scope>
    <source>
        <strain evidence="4 5">MA-7-27</strain>
    </source>
</reference>
<dbReference type="AlphaFoldDB" id="A0A3L9XZQ0"/>
<dbReference type="GO" id="GO:0015225">
    <property type="term" value="F:biotin transmembrane transporter activity"/>
    <property type="evidence" value="ECO:0007669"/>
    <property type="project" value="UniProtKB-UniRule"/>
</dbReference>
<dbReference type="PANTHER" id="PTHR34295:SF1">
    <property type="entry name" value="BIOTIN TRANSPORTER BIOY"/>
    <property type="match status" value="1"/>
</dbReference>
<dbReference type="PANTHER" id="PTHR34295">
    <property type="entry name" value="BIOTIN TRANSPORTER BIOY"/>
    <property type="match status" value="1"/>
</dbReference>
<dbReference type="PIRSF" id="PIRSF016661">
    <property type="entry name" value="BioY"/>
    <property type="match status" value="1"/>
</dbReference>
<dbReference type="RefSeq" id="WP_121898200.1">
    <property type="nucleotide sequence ID" value="NZ_RCNT01000005.1"/>
</dbReference>
<dbReference type="InterPro" id="IPR003784">
    <property type="entry name" value="BioY"/>
</dbReference>
<keyword evidence="3" id="KW-1133">Transmembrane helix</keyword>
<keyword evidence="2" id="KW-1003">Cell membrane</keyword>
<dbReference type="GO" id="GO:0005886">
    <property type="term" value="C:plasma membrane"/>
    <property type="evidence" value="ECO:0007669"/>
    <property type="project" value="UniProtKB-SubCell"/>
</dbReference>
<dbReference type="Pfam" id="PF02632">
    <property type="entry name" value="BioY"/>
    <property type="match status" value="1"/>
</dbReference>
<comment type="caution">
    <text evidence="4">The sequence shown here is derived from an EMBL/GenBank/DDBJ whole genome shotgun (WGS) entry which is preliminary data.</text>
</comment>
<feature type="transmembrane region" description="Helical" evidence="3">
    <location>
        <begin position="51"/>
        <end position="74"/>
    </location>
</feature>
<comment type="similarity">
    <text evidence="1 2">Belongs to the BioY family.</text>
</comment>
<comment type="subcellular location">
    <subcellularLocation>
        <location evidence="2">Cell membrane</location>
        <topology evidence="2">Multi-pass membrane protein</topology>
    </subcellularLocation>
</comment>
<sequence length="201" mass="20469">MSREMTLSQAAFGTDGLLRKTLMVVFGTLLIALAAKVSVPLWPSPISLQTLAILTVGFAFGSRMGAVTLLVYLAQGWAGLPVFTPTTALGPLAFVGPTAGFLVGFVGMAWLAGLAAERGLAKGFLGTALAGVVISALLYIPGAIWPMAVAGALGVEAGWVGLDASAVWAGFVAPFLIGDAIKAVLAALIVTGAWTVLRKRG</sequence>
<protein>
    <recommendedName>
        <fullName evidence="2">Biotin transporter</fullName>
    </recommendedName>
</protein>
<feature type="transmembrane region" description="Helical" evidence="3">
    <location>
        <begin position="123"/>
        <end position="148"/>
    </location>
</feature>
<feature type="transmembrane region" description="Helical" evidence="3">
    <location>
        <begin position="94"/>
        <end position="116"/>
    </location>
</feature>
<dbReference type="Gene3D" id="1.10.1760.20">
    <property type="match status" value="1"/>
</dbReference>
<dbReference type="Proteomes" id="UP000281343">
    <property type="component" value="Unassembled WGS sequence"/>
</dbReference>
<keyword evidence="5" id="KW-1185">Reference proteome</keyword>
<feature type="transmembrane region" description="Helical" evidence="3">
    <location>
        <begin position="168"/>
        <end position="197"/>
    </location>
</feature>
<feature type="transmembrane region" description="Helical" evidence="3">
    <location>
        <begin position="20"/>
        <end position="39"/>
    </location>
</feature>
<accession>A0A3L9XZQ0</accession>
<dbReference type="EMBL" id="RCNT01000005">
    <property type="protein sequence ID" value="RMA42091.1"/>
    <property type="molecule type" value="Genomic_DNA"/>
</dbReference>
<evidence type="ECO:0000313" key="4">
    <source>
        <dbReference type="EMBL" id="RMA42091.1"/>
    </source>
</evidence>
<keyword evidence="3" id="KW-0812">Transmembrane</keyword>
<evidence type="ECO:0000313" key="5">
    <source>
        <dbReference type="Proteomes" id="UP000281343"/>
    </source>
</evidence>
<evidence type="ECO:0000256" key="1">
    <source>
        <dbReference type="ARBA" id="ARBA00010692"/>
    </source>
</evidence>